<accession>A0A0D7B2E1</accession>
<proteinExistence type="predicted"/>
<evidence type="ECO:0000313" key="2">
    <source>
        <dbReference type="EMBL" id="KIY64758.1"/>
    </source>
</evidence>
<evidence type="ECO:0000313" key="3">
    <source>
        <dbReference type="Proteomes" id="UP000054007"/>
    </source>
</evidence>
<dbReference type="Proteomes" id="UP000054007">
    <property type="component" value="Unassembled WGS sequence"/>
</dbReference>
<protein>
    <submittedName>
        <fullName evidence="2">Uncharacterized protein</fullName>
    </submittedName>
</protein>
<reference evidence="2 3" key="1">
    <citation type="journal article" date="2015" name="Fungal Genet. Biol.">
        <title>Evolution of novel wood decay mechanisms in Agaricales revealed by the genome sequences of Fistulina hepatica and Cylindrobasidium torrendii.</title>
        <authorList>
            <person name="Floudas D."/>
            <person name="Held B.W."/>
            <person name="Riley R."/>
            <person name="Nagy L.G."/>
            <person name="Koehler G."/>
            <person name="Ransdell A.S."/>
            <person name="Younus H."/>
            <person name="Chow J."/>
            <person name="Chiniquy J."/>
            <person name="Lipzen A."/>
            <person name="Tritt A."/>
            <person name="Sun H."/>
            <person name="Haridas S."/>
            <person name="LaButti K."/>
            <person name="Ohm R.A."/>
            <person name="Kues U."/>
            <person name="Blanchette R.A."/>
            <person name="Grigoriev I.V."/>
            <person name="Minto R.E."/>
            <person name="Hibbett D.S."/>
        </authorList>
    </citation>
    <scope>NUCLEOTIDE SEQUENCE [LARGE SCALE GENOMIC DNA]</scope>
    <source>
        <strain evidence="2 3">FP15055 ss-10</strain>
    </source>
</reference>
<evidence type="ECO:0000256" key="1">
    <source>
        <dbReference type="SAM" id="MobiDB-lite"/>
    </source>
</evidence>
<dbReference type="EMBL" id="KN880620">
    <property type="protein sequence ID" value="KIY64758.1"/>
    <property type="molecule type" value="Genomic_DNA"/>
</dbReference>
<feature type="region of interest" description="Disordered" evidence="1">
    <location>
        <begin position="264"/>
        <end position="283"/>
    </location>
</feature>
<gene>
    <name evidence="2" type="ORF">CYLTODRAFT_445800</name>
</gene>
<keyword evidence="3" id="KW-1185">Reference proteome</keyword>
<dbReference type="AlphaFoldDB" id="A0A0D7B2E1"/>
<name>A0A0D7B2E1_9AGAR</name>
<sequence>MVQNVDSGRGAGQRDDSLNLRVCVNSQIREKTRLSKLFESLLFRAQRIEWDTNRRICGSWQLMQGMGGINAPCTKTNVKLNVSFEPLDHIDGTSASSANPGQEPITVLAEIDTYNPRCPTRLDILLVMWSHFDIWCHASCAVDNLEDIEVTNIVAVDGEAVAVYTATPNSGRTGGLPPLRRAVPSSWKHDEQICSRPASSVLMHCGADLISFMHLTSRFSLTVQSTSIKFVGKNMRAEKGAGSGLGTRLHDQFTQSGTMEYYRLNPSRGPPGSDEGPARRDMC</sequence>
<organism evidence="2 3">
    <name type="scientific">Cylindrobasidium torrendii FP15055 ss-10</name>
    <dbReference type="NCBI Taxonomy" id="1314674"/>
    <lineage>
        <taxon>Eukaryota</taxon>
        <taxon>Fungi</taxon>
        <taxon>Dikarya</taxon>
        <taxon>Basidiomycota</taxon>
        <taxon>Agaricomycotina</taxon>
        <taxon>Agaricomycetes</taxon>
        <taxon>Agaricomycetidae</taxon>
        <taxon>Agaricales</taxon>
        <taxon>Marasmiineae</taxon>
        <taxon>Physalacriaceae</taxon>
        <taxon>Cylindrobasidium</taxon>
    </lineage>
</organism>